<gene>
    <name evidence="1" type="ORF">UFOPK3733_01879</name>
</gene>
<proteinExistence type="predicted"/>
<protein>
    <submittedName>
        <fullName evidence="1">Unannotated protein</fullName>
    </submittedName>
</protein>
<name>A0A6J7K6H0_9ZZZZ</name>
<evidence type="ECO:0000313" key="1">
    <source>
        <dbReference type="EMBL" id="CAB4951027.1"/>
    </source>
</evidence>
<dbReference type="AlphaFoldDB" id="A0A6J7K6H0"/>
<organism evidence="1">
    <name type="scientific">freshwater metagenome</name>
    <dbReference type="NCBI Taxonomy" id="449393"/>
    <lineage>
        <taxon>unclassified sequences</taxon>
        <taxon>metagenomes</taxon>
        <taxon>ecological metagenomes</taxon>
    </lineage>
</organism>
<accession>A0A6J7K6H0</accession>
<dbReference type="EMBL" id="CAFBNC010000125">
    <property type="protein sequence ID" value="CAB4951027.1"/>
    <property type="molecule type" value="Genomic_DNA"/>
</dbReference>
<sequence length="146" mass="16010">MTQRNESVDTRADIEQEPKSPCGWLEQRCDIDAAPMKFGNGVPEHRGLGDRRMICSTPEVGVVQRRVLIVNMRDEPRGVLGAEEMLQFTERSTGFTELCPSNGVEAGVPEPLERIHVGVGDRVALGTPVGLQHRAGRGPEVGVVRR</sequence>
<reference evidence="1" key="1">
    <citation type="submission" date="2020-05" db="EMBL/GenBank/DDBJ databases">
        <authorList>
            <person name="Chiriac C."/>
            <person name="Salcher M."/>
            <person name="Ghai R."/>
            <person name="Kavagutti S V."/>
        </authorList>
    </citation>
    <scope>NUCLEOTIDE SEQUENCE</scope>
</reference>